<keyword evidence="3" id="KW-1185">Reference proteome</keyword>
<evidence type="ECO:0000313" key="2">
    <source>
        <dbReference type="EMBL" id="GGC24557.1"/>
    </source>
</evidence>
<comment type="caution">
    <text evidence="2">The sequence shown here is derived from an EMBL/GenBank/DDBJ whole genome shotgun (WGS) entry which is preliminary data.</text>
</comment>
<dbReference type="SUPFAM" id="SSF53850">
    <property type="entry name" value="Periplasmic binding protein-like II"/>
    <property type="match status" value="1"/>
</dbReference>
<evidence type="ECO:0000313" key="3">
    <source>
        <dbReference type="Proteomes" id="UP000602004"/>
    </source>
</evidence>
<protein>
    <recommendedName>
        <fullName evidence="1">LysR substrate-binding domain-containing protein</fullName>
    </recommendedName>
</protein>
<dbReference type="EMBL" id="BMHL01000001">
    <property type="protein sequence ID" value="GGC24557.1"/>
    <property type="molecule type" value="Genomic_DNA"/>
</dbReference>
<dbReference type="Pfam" id="PF03466">
    <property type="entry name" value="LysR_substrate"/>
    <property type="match status" value="1"/>
</dbReference>
<dbReference type="Proteomes" id="UP000602004">
    <property type="component" value="Unassembled WGS sequence"/>
</dbReference>
<proteinExistence type="predicted"/>
<evidence type="ECO:0000259" key="1">
    <source>
        <dbReference type="Pfam" id="PF03466"/>
    </source>
</evidence>
<accession>A0ABQ1LH58</accession>
<dbReference type="InterPro" id="IPR005119">
    <property type="entry name" value="LysR_subst-bd"/>
</dbReference>
<gene>
    <name evidence="2" type="ORF">GCM10011400_08660</name>
</gene>
<reference evidence="3" key="1">
    <citation type="journal article" date="2019" name="Int. J. Syst. Evol. Microbiol.">
        <title>The Global Catalogue of Microorganisms (GCM) 10K type strain sequencing project: providing services to taxonomists for standard genome sequencing and annotation.</title>
        <authorList>
            <consortium name="The Broad Institute Genomics Platform"/>
            <consortium name="The Broad Institute Genome Sequencing Center for Infectious Disease"/>
            <person name="Wu L."/>
            <person name="Ma J."/>
        </authorList>
    </citation>
    <scope>NUCLEOTIDE SEQUENCE [LARGE SCALE GENOMIC DNA]</scope>
    <source>
        <strain evidence="3">CGMCC 1.15103</strain>
    </source>
</reference>
<feature type="domain" description="LysR substrate-binding" evidence="1">
    <location>
        <begin position="10"/>
        <end position="84"/>
    </location>
</feature>
<name>A0ABQ1LH58_9BURK</name>
<organism evidence="2 3">
    <name type="scientific">Paraburkholderia caffeinilytica</name>
    <dbReference type="NCBI Taxonomy" id="1761016"/>
    <lineage>
        <taxon>Bacteria</taxon>
        <taxon>Pseudomonadati</taxon>
        <taxon>Pseudomonadota</taxon>
        <taxon>Betaproteobacteria</taxon>
        <taxon>Burkholderiales</taxon>
        <taxon>Burkholderiaceae</taxon>
        <taxon>Paraburkholderia</taxon>
    </lineage>
</organism>
<sequence length="89" mass="9608">MPVIRPFVIAALVSDTLELTLTAAAEGHGIAIGDPRMARERLNAGSLTTSFREAVRNGASYFLAYPSQRAVQPTIRALADILVRLAQEE</sequence>
<dbReference type="Gene3D" id="3.40.190.290">
    <property type="match status" value="1"/>
</dbReference>